<accession>A0A0H4ITF4</accession>
<evidence type="ECO:0000313" key="2">
    <source>
        <dbReference type="EMBL" id="AKO61604.1"/>
    </source>
</evidence>
<dbReference type="Gene3D" id="3.10.450.190">
    <property type="match status" value="1"/>
</dbReference>
<protein>
    <submittedName>
        <fullName evidence="2">Baseplate hub + tail lysozyme</fullName>
    </submittedName>
</protein>
<feature type="domain" description="Protein Gp5 N-terminal OB-fold" evidence="1">
    <location>
        <begin position="42"/>
        <end position="112"/>
    </location>
</feature>
<dbReference type="GeneID" id="65066713"/>
<dbReference type="EMBL" id="KR560069">
    <property type="protein sequence ID" value="AKO61604.1"/>
    <property type="molecule type" value="Genomic_DNA"/>
</dbReference>
<dbReference type="SUPFAM" id="SSF69349">
    <property type="entry name" value="Phage fibre proteins"/>
    <property type="match status" value="1"/>
</dbReference>
<reference evidence="2 3" key="1">
    <citation type="submission" date="2015-05" db="EMBL/GenBank/DDBJ databases">
        <authorList>
            <person name="Liu X."/>
            <person name="Tong Y."/>
            <person name="Huang Y."/>
            <person name="Fan H."/>
            <person name="An X."/>
            <person name="Mi Z."/>
            <person name="Zhang Z."/>
        </authorList>
    </citation>
    <scope>NUCLEOTIDE SEQUENCE [LARGE SCALE GENOMIC DNA]</scope>
</reference>
<dbReference type="Gene3D" id="2.40.50.260">
    <property type="entry name" value="Nucleic acid-binding protein domain"/>
    <property type="match status" value="1"/>
</dbReference>
<evidence type="ECO:0000313" key="3">
    <source>
        <dbReference type="Proteomes" id="UP000224291"/>
    </source>
</evidence>
<dbReference type="KEGG" id="vg:65066713"/>
<evidence type="ECO:0000259" key="1">
    <source>
        <dbReference type="Pfam" id="PF06714"/>
    </source>
</evidence>
<sequence length="704" mass="74427">MTDQIHGVDYGAYKWWVGSVEDRDDPLKIGRVRVRINGYHPDDKGLVPTEALPWAITINPITDAGQKGVGMAPVGLQVGSQVTGFFLDGENAQMPAVTGVLVGAPNGRPDTNRLTRGEEISQTIVEAKNKNRLISLPLSLSSSLSSIANIQQNIQAQVSSVTNQMARIKKMGDQLKNAKLTIPGIQIPDISAAIQGVNGQFQGLRGNLQSLNSAANGVKTASDNVVNVITDNIAQVYQEAQNINNAASQLGGVQNDIRSQILRLQGGMAEVTSQVDNQVEALTDIPKSAMAGIDNAVGAADRAVGSVMNGLNGITGNITGTLDQLKSLDKLRSLNPGIGIPDVSNLIGSFNQLTNAFDAIGNLSGAMNSLNQIVGVIGKIKGLSMVIPNAATIMGAITALQAGPLSNMFMQPLSPANPEYPFNKVFETEGGHVEEFDDTPGSERYQRYHPSGTFVEDHPDGTRSEKVVKDRYTVIMGDDSIHVQGNVKVNIIGNADVVVVGNATTQVNGNKIDIVKGDYSLMVGGNMSTAVGLMRTDGAGVMHKVTAPQIGSIKERRMPSSTASKKQHEDLMNWYLKGVDFTPSANLWVALYVTAPATDGTGGVEVNSSLGYSRIAIPRAQGAGSSQGWQGPTGVNYEYSNFLEIVFGAPTGNWGTIVGAALMDAQTGGNLRYWAALTTPKTVNNGDGAPRILAGQLKIQRATC</sequence>
<dbReference type="InterPro" id="IPR056908">
    <property type="entry name" value="Gp80-like"/>
</dbReference>
<organism evidence="2 3">
    <name type="scientific">Stenotrophomonas phage IME-SM1</name>
    <dbReference type="NCBI Taxonomy" id="1654717"/>
    <lineage>
        <taxon>Viruses</taxon>
        <taxon>Duplodnaviria</taxon>
        <taxon>Heunggongvirae</taxon>
        <taxon>Uroviricota</taxon>
        <taxon>Caudoviricetes</taxon>
        <taxon>Menderavirus</taxon>
        <taxon>Menderavirus IMESM1</taxon>
    </lineage>
</organism>
<dbReference type="InterPro" id="IPR009590">
    <property type="entry name" value="Gp5_OB_N"/>
</dbReference>
<dbReference type="RefSeq" id="YP_010077797.1">
    <property type="nucleotide sequence ID" value="NC_054952.1"/>
</dbReference>
<dbReference type="Pfam" id="PF06714">
    <property type="entry name" value="Gp5_OB"/>
    <property type="match status" value="1"/>
</dbReference>
<proteinExistence type="predicted"/>
<dbReference type="SUPFAM" id="SSF69255">
    <property type="entry name" value="gp5 N-terminal domain-like"/>
    <property type="match status" value="1"/>
</dbReference>
<name>A0A0H4ITF4_9CAUD</name>
<dbReference type="Proteomes" id="UP000224291">
    <property type="component" value="Segment"/>
</dbReference>
<keyword evidence="3" id="KW-1185">Reference proteome</keyword>
<dbReference type="Pfam" id="PF23140">
    <property type="entry name" value="Gp80"/>
    <property type="match status" value="1"/>
</dbReference>